<dbReference type="RefSeq" id="XP_022504688.1">
    <property type="nucleotide sequence ID" value="XM_022639380.1"/>
</dbReference>
<organism evidence="10 11">
    <name type="scientific">Fonsecaea nubica</name>
    <dbReference type="NCBI Taxonomy" id="856822"/>
    <lineage>
        <taxon>Eukaryota</taxon>
        <taxon>Fungi</taxon>
        <taxon>Dikarya</taxon>
        <taxon>Ascomycota</taxon>
        <taxon>Pezizomycotina</taxon>
        <taxon>Eurotiomycetes</taxon>
        <taxon>Chaetothyriomycetidae</taxon>
        <taxon>Chaetothyriales</taxon>
        <taxon>Herpotrichiellaceae</taxon>
        <taxon>Fonsecaea</taxon>
    </lineage>
</organism>
<evidence type="ECO:0000313" key="11">
    <source>
        <dbReference type="Proteomes" id="UP000185904"/>
    </source>
</evidence>
<evidence type="ECO:0000256" key="7">
    <source>
        <dbReference type="SAM" id="MobiDB-lite"/>
    </source>
</evidence>
<feature type="transmembrane region" description="Helical" evidence="8">
    <location>
        <begin position="260"/>
        <end position="280"/>
    </location>
</feature>
<dbReference type="PROSITE" id="PS00216">
    <property type="entry name" value="SUGAR_TRANSPORT_1"/>
    <property type="match status" value="1"/>
</dbReference>
<feature type="transmembrane region" description="Helical" evidence="8">
    <location>
        <begin position="371"/>
        <end position="392"/>
    </location>
</feature>
<proteinExistence type="inferred from homology"/>
<keyword evidence="3" id="KW-0813">Transport</keyword>
<feature type="transmembrane region" description="Helical" evidence="8">
    <location>
        <begin position="192"/>
        <end position="212"/>
    </location>
</feature>
<dbReference type="EMBL" id="LVCJ01000004">
    <property type="protein sequence ID" value="OAL39676.1"/>
    <property type="molecule type" value="Genomic_DNA"/>
</dbReference>
<dbReference type="SUPFAM" id="SSF103473">
    <property type="entry name" value="MFS general substrate transporter"/>
    <property type="match status" value="1"/>
</dbReference>
<dbReference type="InterPro" id="IPR005829">
    <property type="entry name" value="Sugar_transporter_CS"/>
</dbReference>
<dbReference type="GO" id="GO:0022857">
    <property type="term" value="F:transmembrane transporter activity"/>
    <property type="evidence" value="ECO:0007669"/>
    <property type="project" value="InterPro"/>
</dbReference>
<evidence type="ECO:0000256" key="1">
    <source>
        <dbReference type="ARBA" id="ARBA00004141"/>
    </source>
</evidence>
<keyword evidence="6 8" id="KW-0472">Membrane</keyword>
<feature type="compositionally biased region" description="Basic and acidic residues" evidence="7">
    <location>
        <begin position="570"/>
        <end position="581"/>
    </location>
</feature>
<dbReference type="AlphaFoldDB" id="A0A178DD24"/>
<feature type="transmembrane region" description="Helical" evidence="8">
    <location>
        <begin position="87"/>
        <end position="107"/>
    </location>
</feature>
<evidence type="ECO:0000259" key="9">
    <source>
        <dbReference type="PROSITE" id="PS50850"/>
    </source>
</evidence>
<dbReference type="PANTHER" id="PTHR23501:SF102">
    <property type="entry name" value="DRUG TRANSPORTER, PUTATIVE (AFU_ORTHOLOGUE AFUA_3G08530)-RELATED"/>
    <property type="match status" value="1"/>
</dbReference>
<dbReference type="InterPro" id="IPR036259">
    <property type="entry name" value="MFS_trans_sf"/>
</dbReference>
<dbReference type="Proteomes" id="UP000185904">
    <property type="component" value="Unassembled WGS sequence"/>
</dbReference>
<keyword evidence="5 8" id="KW-1133">Transmembrane helix</keyword>
<name>A0A178DD24_9EURO</name>
<reference evidence="10 11" key="1">
    <citation type="submission" date="2016-03" db="EMBL/GenBank/DDBJ databases">
        <title>The draft genome sequence of Fonsecaea nubica causative agent of cutaneous subcutaneous infection in human host.</title>
        <authorList>
            <person name="Costa F."/>
            <person name="Sybren D.H."/>
            <person name="Raittz R.T."/>
            <person name="Weiss V.A."/>
            <person name="Leao A.C."/>
            <person name="Gomes R."/>
            <person name="De Souza E.M."/>
            <person name="Pedrosa F.O."/>
            <person name="Steffens M.B."/>
            <person name="Bombassaro A."/>
            <person name="Tadra-Sfeir M.Z."/>
            <person name="Moreno L.F."/>
            <person name="Najafzadeh M.J."/>
            <person name="Felipe M.S."/>
            <person name="Teixeira M."/>
            <person name="Sun J."/>
            <person name="Xi L."/>
            <person name="Castro M.A."/>
            <person name="Vicente V.A."/>
        </authorList>
    </citation>
    <scope>NUCLEOTIDE SEQUENCE [LARGE SCALE GENOMIC DNA]</scope>
    <source>
        <strain evidence="10 11">CBS 269.64</strain>
    </source>
</reference>
<evidence type="ECO:0000256" key="5">
    <source>
        <dbReference type="ARBA" id="ARBA00022989"/>
    </source>
</evidence>
<dbReference type="Pfam" id="PF06609">
    <property type="entry name" value="TRI12"/>
    <property type="match status" value="1"/>
</dbReference>
<comment type="caution">
    <text evidence="10">The sequence shown here is derived from an EMBL/GenBank/DDBJ whole genome shotgun (WGS) entry which is preliminary data.</text>
</comment>
<feature type="transmembrane region" description="Helical" evidence="8">
    <location>
        <begin position="48"/>
        <end position="75"/>
    </location>
</feature>
<dbReference type="GO" id="GO:0005886">
    <property type="term" value="C:plasma membrane"/>
    <property type="evidence" value="ECO:0007669"/>
    <property type="project" value="TreeGrafter"/>
</dbReference>
<dbReference type="Gene3D" id="1.20.1250.20">
    <property type="entry name" value="MFS general substrate transporter like domains"/>
    <property type="match status" value="2"/>
</dbReference>
<evidence type="ECO:0000256" key="4">
    <source>
        <dbReference type="ARBA" id="ARBA00022692"/>
    </source>
</evidence>
<feature type="transmembrane region" description="Helical" evidence="8">
    <location>
        <begin position="301"/>
        <end position="322"/>
    </location>
</feature>
<dbReference type="PROSITE" id="PS50850">
    <property type="entry name" value="MFS"/>
    <property type="match status" value="1"/>
</dbReference>
<feature type="region of interest" description="Disordered" evidence="7">
    <location>
        <begin position="560"/>
        <end position="581"/>
    </location>
</feature>
<dbReference type="InterPro" id="IPR020846">
    <property type="entry name" value="MFS_dom"/>
</dbReference>
<comment type="subcellular location">
    <subcellularLocation>
        <location evidence="1">Membrane</location>
        <topology evidence="1">Multi-pass membrane protein</topology>
    </subcellularLocation>
</comment>
<feature type="transmembrane region" description="Helical" evidence="8">
    <location>
        <begin position="398"/>
        <end position="420"/>
    </location>
</feature>
<dbReference type="PANTHER" id="PTHR23501">
    <property type="entry name" value="MAJOR FACILITATOR SUPERFAMILY"/>
    <property type="match status" value="1"/>
</dbReference>
<comment type="similarity">
    <text evidence="2">Belongs to the major facilitator superfamily. TCR/Tet family.</text>
</comment>
<sequence length="581" mass="61817">MQASPASIEGENVKMQVAADHVDLPPDASEDSNVSLWRELRAIKWKKWLVIISLGFIYNMGISIYLCVSPIIGIINADIGPDPAYSWLPTCWTVATGVGLIVAGTLSDVLGRRWFVIGTGVLGVAGGICGALAQNIPTGAMNTLAAIAEIVPTRLRGIILGAVNAGILVWATCGSLIGHEVAVHTAPGWRTLFWIIVAANGLATLLVAINYFPAKPLAAGMKTRRQLLKEFDYVGLALATAGPTLFFVGIKYVPTYGAKSGYFLGPFLAGIALMVCLGFHQAFYASNPIMKRFLFRRVREFTLILVVAAVGGMLFYSIVAFFSTYLRVMFHGDNTRAIGVDYMPFGAGTNVGGVSSALLLPIIAPIIGTRLHLAIGVTLQVIFIPLMCLPAANSRAMALAFSFFAGTGIGWVELLTILLIRLATPDEWIGVATGLLGMMRSIGGSAGSAVYTTVLNSRSADLIPEYVSSAALEAGLPAGSLRQLLGILTGVVTGESITDVPGITPSIIQASTRALHKAWREAFQYVWLTSIPFGVIALGCAIMTKDLTYRLSHKTAQHLRSEEVAESSGDLEKDAVHKGPH</sequence>
<dbReference type="InterPro" id="IPR010573">
    <property type="entry name" value="MFS_Str1/Tri12-like"/>
</dbReference>
<evidence type="ECO:0000256" key="2">
    <source>
        <dbReference type="ARBA" id="ARBA00007520"/>
    </source>
</evidence>
<protein>
    <recommendedName>
        <fullName evidence="9">Major facilitator superfamily (MFS) profile domain-containing protein</fullName>
    </recommendedName>
</protein>
<feature type="transmembrane region" description="Helical" evidence="8">
    <location>
        <begin position="233"/>
        <end position="254"/>
    </location>
</feature>
<feature type="domain" description="Major facilitator superfamily (MFS) profile" evidence="9">
    <location>
        <begin position="1"/>
        <end position="497"/>
    </location>
</feature>
<evidence type="ECO:0000256" key="6">
    <source>
        <dbReference type="ARBA" id="ARBA00023136"/>
    </source>
</evidence>
<feature type="transmembrane region" description="Helical" evidence="8">
    <location>
        <begin position="342"/>
        <end position="364"/>
    </location>
</feature>
<feature type="transmembrane region" description="Helical" evidence="8">
    <location>
        <begin position="525"/>
        <end position="544"/>
    </location>
</feature>
<keyword evidence="11" id="KW-1185">Reference proteome</keyword>
<evidence type="ECO:0000256" key="3">
    <source>
        <dbReference type="ARBA" id="ARBA00022448"/>
    </source>
</evidence>
<evidence type="ECO:0000256" key="8">
    <source>
        <dbReference type="SAM" id="Phobius"/>
    </source>
</evidence>
<dbReference type="OrthoDB" id="4143805at2759"/>
<gene>
    <name evidence="10" type="ORF">AYO20_01073</name>
</gene>
<keyword evidence="4 8" id="KW-0812">Transmembrane</keyword>
<accession>A0A178DD24</accession>
<feature type="transmembrane region" description="Helical" evidence="8">
    <location>
        <begin position="114"/>
        <end position="133"/>
    </location>
</feature>
<dbReference type="GeneID" id="34584498"/>
<evidence type="ECO:0000313" key="10">
    <source>
        <dbReference type="EMBL" id="OAL39676.1"/>
    </source>
</evidence>